<dbReference type="Gene3D" id="3.40.50.1110">
    <property type="entry name" value="SGNH hydrolase"/>
    <property type="match status" value="1"/>
</dbReference>
<dbReference type="RefSeq" id="WP_282909495.1">
    <property type="nucleotide sequence ID" value="NZ_JAGRPV010000001.1"/>
</dbReference>
<reference evidence="2" key="1">
    <citation type="submission" date="2023-04" db="EMBL/GenBank/DDBJ databases">
        <title>Comparative genomic analysis of Cohnella hashimotonis sp. nov., isolated from the International Space Station.</title>
        <authorList>
            <person name="Venkateswaran K."/>
            <person name="Simpson A."/>
        </authorList>
    </citation>
    <scope>NUCLEOTIDE SEQUENCE</scope>
    <source>
        <strain evidence="2">F6_2S_P_1</strain>
    </source>
</reference>
<proteinExistence type="predicted"/>
<evidence type="ECO:0000313" key="3">
    <source>
        <dbReference type="Proteomes" id="UP001161691"/>
    </source>
</evidence>
<feature type="domain" description="SGNH hydrolase-type esterase" evidence="1">
    <location>
        <begin position="370"/>
        <end position="502"/>
    </location>
</feature>
<gene>
    <name evidence="2" type="ORF">KB449_16935</name>
</gene>
<dbReference type="Pfam" id="PF13472">
    <property type="entry name" value="Lipase_GDSL_2"/>
    <property type="match status" value="1"/>
</dbReference>
<evidence type="ECO:0000313" key="2">
    <source>
        <dbReference type="EMBL" id="MDI4646664.1"/>
    </source>
</evidence>
<dbReference type="InterPro" id="IPR013830">
    <property type="entry name" value="SGNH_hydro"/>
</dbReference>
<evidence type="ECO:0000259" key="1">
    <source>
        <dbReference type="Pfam" id="PF13472"/>
    </source>
</evidence>
<dbReference type="Proteomes" id="UP001161691">
    <property type="component" value="Unassembled WGS sequence"/>
</dbReference>
<protein>
    <submittedName>
        <fullName evidence="2">GDSL-type esterase/lipase family protein</fullName>
    </submittedName>
</protein>
<keyword evidence="3" id="KW-1185">Reference proteome</keyword>
<organism evidence="2 3">
    <name type="scientific">Cohnella hashimotonis</name>
    <dbReference type="NCBI Taxonomy" id="2826895"/>
    <lineage>
        <taxon>Bacteria</taxon>
        <taxon>Bacillati</taxon>
        <taxon>Bacillota</taxon>
        <taxon>Bacilli</taxon>
        <taxon>Bacillales</taxon>
        <taxon>Paenibacillaceae</taxon>
        <taxon>Cohnella</taxon>
    </lineage>
</organism>
<dbReference type="InterPro" id="IPR036514">
    <property type="entry name" value="SGNH_hydro_sf"/>
</dbReference>
<dbReference type="SUPFAM" id="SSF52266">
    <property type="entry name" value="SGNH hydrolase"/>
    <property type="match status" value="1"/>
</dbReference>
<name>A0ABT6TIX3_9BACL</name>
<comment type="caution">
    <text evidence="2">The sequence shown here is derived from an EMBL/GenBank/DDBJ whole genome shotgun (WGS) entry which is preliminary data.</text>
</comment>
<dbReference type="EMBL" id="JAGRPV010000001">
    <property type="protein sequence ID" value="MDI4646664.1"/>
    <property type="molecule type" value="Genomic_DNA"/>
</dbReference>
<accession>A0ABT6TIX3</accession>
<sequence length="554" mass="61046">MNVIREERPDVLEKIGMHVRIDGDWRIRVEPGLLKLADGTVLATEGGVLEIRPAGKRTFPDQRYTMAGEAQSSPCYWNTESIRGSGGAPYQRMVPGSLRVRDKSRTIDYQADVDYCFDFYWGTVKRHPHGAIQPGELLLLDYEVWLCRYDAVVLLRDGTLTVVEGEEEAPESRELLLPDPPQVREGYALAHIFTGWGEPRLYDGGVDVKVISGNFPDPSEAALLPRVSGRYLDASPRTYAVELTAVRADGSLDMRIGAEGIDYGLDEPIAGESMRWLELRAADRANPFPLLLRSAYGHSVDWGLRLDLSGVPAKLLLPGACYRIAAAPLSVMNLMLPPPDPVSVMPIDNVGALAPFRTKLRQGGPVRIAFFGESTTRSGRWPYQLARALRETYPQMTLRTSNVAIGGENSAQGALRYADEVRAAAPDLVVLEYMLNDSFLPDGRSERALSGILARLREDGIPCLIVTNNGIHPLFEGTAGRTGQTHDLYRRLAASFGCAFVGGYAYYERLHEFGIYPLTELKGNMINHPFGNVDPDWGGFDEALGRAVIRAVVG</sequence>